<accession>A0ACC0VD37</accession>
<dbReference type="Proteomes" id="UP001163324">
    <property type="component" value="Chromosome 1"/>
</dbReference>
<reference evidence="1" key="1">
    <citation type="submission" date="2022-10" db="EMBL/GenBank/DDBJ databases">
        <title>Complete Genome of Trichothecium roseum strain YXFP-22015, a Plant Pathogen Isolated from Citrus.</title>
        <authorList>
            <person name="Wang Y."/>
            <person name="Zhu L."/>
        </authorList>
    </citation>
    <scope>NUCLEOTIDE SEQUENCE</scope>
    <source>
        <strain evidence="1">YXFP-22015</strain>
    </source>
</reference>
<name>A0ACC0VD37_9HYPO</name>
<gene>
    <name evidence="1" type="ORF">N3K66_000149</name>
</gene>
<protein>
    <submittedName>
        <fullName evidence="1">Uncharacterized protein</fullName>
    </submittedName>
</protein>
<evidence type="ECO:0000313" key="2">
    <source>
        <dbReference type="Proteomes" id="UP001163324"/>
    </source>
</evidence>
<dbReference type="EMBL" id="CM047940">
    <property type="protein sequence ID" value="KAI9903620.1"/>
    <property type="molecule type" value="Genomic_DNA"/>
</dbReference>
<sequence length="455" mass="48984">MRDDERYPTPVFSEDAALNAPEVVSHSHMDPRGHDKISPEPTPDPTSAGESPSPWLSSGKEIASEPPRQKTYCGLRKKTFIVAGIVVVVIIAAIVGGVVGGLAASGKLSGSGGESGRTDGDTDGGSDPESIGKNERFLAAARTPGSSDEQHIHIFYQSLESSEISYRHLTDDKSGTRWPVKLEIEPIMGTPLAAVALDVGFNTQLFYLSEGSGSKNVTVTQASLDCKGDDCSVLSNQQLSGTEESGVYEHSKLAAFRWKQADGDQVRVFYQSAGNESESLWVTGGWTKESDSWTSEHLVSGALAGTGISACGPNSTDINVYYVDAKSNVLRVFEYDDGKGPASGDDEVVYQKDTQPLNETVSLSAAWLAEQAPLRVFYAEPDGAQISAYWRNKETSKGTPDYEMSDSPEWGHVEGGLASVGWGAELRLYYFQEGELMYNARNPPDRWDAAKSVAS</sequence>
<organism evidence="1 2">
    <name type="scientific">Trichothecium roseum</name>
    <dbReference type="NCBI Taxonomy" id="47278"/>
    <lineage>
        <taxon>Eukaryota</taxon>
        <taxon>Fungi</taxon>
        <taxon>Dikarya</taxon>
        <taxon>Ascomycota</taxon>
        <taxon>Pezizomycotina</taxon>
        <taxon>Sordariomycetes</taxon>
        <taxon>Hypocreomycetidae</taxon>
        <taxon>Hypocreales</taxon>
        <taxon>Hypocreales incertae sedis</taxon>
        <taxon>Trichothecium</taxon>
    </lineage>
</organism>
<proteinExistence type="predicted"/>
<comment type="caution">
    <text evidence="1">The sequence shown here is derived from an EMBL/GenBank/DDBJ whole genome shotgun (WGS) entry which is preliminary data.</text>
</comment>
<evidence type="ECO:0000313" key="1">
    <source>
        <dbReference type="EMBL" id="KAI9903620.1"/>
    </source>
</evidence>
<keyword evidence="2" id="KW-1185">Reference proteome</keyword>